<protein>
    <submittedName>
        <fullName evidence="2">Membrane protein</fullName>
    </submittedName>
</protein>
<keyword evidence="1" id="KW-0812">Transmembrane</keyword>
<keyword evidence="1" id="KW-1133">Transmembrane helix</keyword>
<dbReference type="InterPro" id="IPR013901">
    <property type="entry name" value="Anthrone_oxy"/>
</dbReference>
<feature type="transmembrane region" description="Helical" evidence="1">
    <location>
        <begin position="84"/>
        <end position="105"/>
    </location>
</feature>
<feature type="transmembrane region" description="Helical" evidence="1">
    <location>
        <begin position="6"/>
        <end position="26"/>
    </location>
</feature>
<sequence length="164" mass="17613">MDTVRMVMLVAATVTMGIMAGVFGLYSHTVMPGLRRTDDRTFVAAFQALDRAIINPWFMLGGFVGALVFTVASAALLFGPGSPALSWTVAALVLYLVVFVITVAVNVPMNNALKAAGDPDEITDLAGVRARFDEAKWSRWNHLRTVATTAALICLAVALLHYGR</sequence>
<dbReference type="Proteomes" id="UP000619293">
    <property type="component" value="Unassembled WGS sequence"/>
</dbReference>
<dbReference type="RefSeq" id="WP_239120387.1">
    <property type="nucleotide sequence ID" value="NZ_BAAALB010000020.1"/>
</dbReference>
<gene>
    <name evidence="2" type="ORF">Cch02nite_16290</name>
</gene>
<evidence type="ECO:0000313" key="3">
    <source>
        <dbReference type="Proteomes" id="UP000619293"/>
    </source>
</evidence>
<name>A0A8J3JZX8_9ACTN</name>
<dbReference type="Pfam" id="PF08592">
    <property type="entry name" value="Anthrone_oxy"/>
    <property type="match status" value="1"/>
</dbReference>
<feature type="transmembrane region" description="Helical" evidence="1">
    <location>
        <begin position="145"/>
        <end position="163"/>
    </location>
</feature>
<proteinExistence type="predicted"/>
<dbReference type="AlphaFoldDB" id="A0A8J3JZX8"/>
<feature type="transmembrane region" description="Helical" evidence="1">
    <location>
        <begin position="57"/>
        <end position="78"/>
    </location>
</feature>
<keyword evidence="3" id="KW-1185">Reference proteome</keyword>
<comment type="caution">
    <text evidence="2">The sequence shown here is derived from an EMBL/GenBank/DDBJ whole genome shotgun (WGS) entry which is preliminary data.</text>
</comment>
<reference evidence="2 3" key="1">
    <citation type="submission" date="2021-01" db="EMBL/GenBank/DDBJ databases">
        <title>Whole genome shotgun sequence of Catellatospora chokoriensis NBRC 107358.</title>
        <authorList>
            <person name="Komaki H."/>
            <person name="Tamura T."/>
        </authorList>
    </citation>
    <scope>NUCLEOTIDE SEQUENCE [LARGE SCALE GENOMIC DNA]</scope>
    <source>
        <strain evidence="2 3">NBRC 107358</strain>
    </source>
</reference>
<keyword evidence="1" id="KW-0472">Membrane</keyword>
<organism evidence="2 3">
    <name type="scientific">Catellatospora chokoriensis</name>
    <dbReference type="NCBI Taxonomy" id="310353"/>
    <lineage>
        <taxon>Bacteria</taxon>
        <taxon>Bacillati</taxon>
        <taxon>Actinomycetota</taxon>
        <taxon>Actinomycetes</taxon>
        <taxon>Micromonosporales</taxon>
        <taxon>Micromonosporaceae</taxon>
        <taxon>Catellatospora</taxon>
    </lineage>
</organism>
<dbReference type="EMBL" id="BONG01000007">
    <property type="protein sequence ID" value="GIF88185.1"/>
    <property type="molecule type" value="Genomic_DNA"/>
</dbReference>
<accession>A0A8J3JZX8</accession>
<evidence type="ECO:0000256" key="1">
    <source>
        <dbReference type="SAM" id="Phobius"/>
    </source>
</evidence>
<evidence type="ECO:0000313" key="2">
    <source>
        <dbReference type="EMBL" id="GIF88185.1"/>
    </source>
</evidence>